<name>A0A8H5C0M1_9AGAR</name>
<dbReference type="AlphaFoldDB" id="A0A8H5C0M1"/>
<proteinExistence type="predicted"/>
<feature type="domain" description="DUF6532" evidence="2">
    <location>
        <begin position="315"/>
        <end position="524"/>
    </location>
</feature>
<accession>A0A8H5C0M1</accession>
<feature type="compositionally biased region" description="Basic and acidic residues" evidence="1">
    <location>
        <begin position="202"/>
        <end position="225"/>
    </location>
</feature>
<evidence type="ECO:0000313" key="3">
    <source>
        <dbReference type="EMBL" id="KAF5332910.1"/>
    </source>
</evidence>
<evidence type="ECO:0000256" key="1">
    <source>
        <dbReference type="SAM" id="MobiDB-lite"/>
    </source>
</evidence>
<feature type="compositionally biased region" description="Acidic residues" evidence="1">
    <location>
        <begin position="100"/>
        <end position="145"/>
    </location>
</feature>
<dbReference type="InterPro" id="IPR045341">
    <property type="entry name" value="DUF6532"/>
</dbReference>
<protein>
    <recommendedName>
        <fullName evidence="2">DUF6532 domain-containing protein</fullName>
    </recommendedName>
</protein>
<gene>
    <name evidence="3" type="ORF">D9758_017009</name>
</gene>
<sequence length="571" mass="62712">MSQTLNDLLKAKGQGMPTLSASTDDDQSARPVREKKKDALNNKVWLASKKRPNNAPQGGNAKRPKQASKPTSKAKGNPAKEVATAGKRVRGTKQSMQIIESEDNNNEDVEEDLNQSGEDGSEFDEGKEEPEESDGEQFNVDDEALNNERVETIRDGKKKKKGGKVQVDDDDIIVPDIDSKSDASSALDLSQLPSDDEDEVETQPKPENTRKASRRDAKYDSERPSIKPAPTPPTPSTTVMVSQTPSTITTGSITTSVPSNSTNTTIASNGSSNATSESFNSNWAAVTHMVFPAPGQRTISKKAQSPVVKAVLDLAISLACGLTVFDNSFANAAAQLQNCVVSLNAACANTQQPLIQDRIQRDPDYRKHLVNYIFGRVGHLRGQVKTQAAKVVSSQYDFMRLSKSERATVVKKLMDRLTYIFPLSDPSNPSTWRKNEPYRHQCIVTVLHLSFFKGSTSIANRHPDSFTSISSDDNRKEIPKSMLALAGTAIFAALKEWETGDQVEEDFSAKVFVEEYNKHLTMLEGKILRPDNSGKEKYHRLMAHLYEQASKKSSSASIGSKLPDIDFDAME</sequence>
<comment type="caution">
    <text evidence="3">The sequence shown here is derived from an EMBL/GenBank/DDBJ whole genome shotgun (WGS) entry which is preliminary data.</text>
</comment>
<dbReference type="Proteomes" id="UP000559256">
    <property type="component" value="Unassembled WGS sequence"/>
</dbReference>
<dbReference type="Pfam" id="PF20149">
    <property type="entry name" value="DUF6532"/>
    <property type="match status" value="1"/>
</dbReference>
<feature type="compositionally biased region" description="Basic and acidic residues" evidence="1">
    <location>
        <begin position="146"/>
        <end position="155"/>
    </location>
</feature>
<evidence type="ECO:0000259" key="2">
    <source>
        <dbReference type="Pfam" id="PF20149"/>
    </source>
</evidence>
<keyword evidence="4" id="KW-1185">Reference proteome</keyword>
<dbReference type="OrthoDB" id="3225557at2759"/>
<dbReference type="EMBL" id="JAACJM010000300">
    <property type="protein sequence ID" value="KAF5332910.1"/>
    <property type="molecule type" value="Genomic_DNA"/>
</dbReference>
<feature type="region of interest" description="Disordered" evidence="1">
    <location>
        <begin position="1"/>
        <end position="274"/>
    </location>
</feature>
<reference evidence="3 4" key="1">
    <citation type="journal article" date="2020" name="ISME J.">
        <title>Uncovering the hidden diversity of litter-decomposition mechanisms in mushroom-forming fungi.</title>
        <authorList>
            <person name="Floudas D."/>
            <person name="Bentzer J."/>
            <person name="Ahren D."/>
            <person name="Johansson T."/>
            <person name="Persson P."/>
            <person name="Tunlid A."/>
        </authorList>
    </citation>
    <scope>NUCLEOTIDE SEQUENCE [LARGE SCALE GENOMIC DNA]</scope>
    <source>
        <strain evidence="3 4">CBS 291.85</strain>
    </source>
</reference>
<organism evidence="3 4">
    <name type="scientific">Tetrapyrgos nigripes</name>
    <dbReference type="NCBI Taxonomy" id="182062"/>
    <lineage>
        <taxon>Eukaryota</taxon>
        <taxon>Fungi</taxon>
        <taxon>Dikarya</taxon>
        <taxon>Basidiomycota</taxon>
        <taxon>Agaricomycotina</taxon>
        <taxon>Agaricomycetes</taxon>
        <taxon>Agaricomycetidae</taxon>
        <taxon>Agaricales</taxon>
        <taxon>Marasmiineae</taxon>
        <taxon>Marasmiaceae</taxon>
        <taxon>Tetrapyrgos</taxon>
    </lineage>
</organism>
<feature type="compositionally biased region" description="Low complexity" evidence="1">
    <location>
        <begin position="182"/>
        <end position="193"/>
    </location>
</feature>
<evidence type="ECO:0000313" key="4">
    <source>
        <dbReference type="Proteomes" id="UP000559256"/>
    </source>
</evidence>
<feature type="compositionally biased region" description="Low complexity" evidence="1">
    <location>
        <begin position="236"/>
        <end position="266"/>
    </location>
</feature>
<feature type="compositionally biased region" description="Basic and acidic residues" evidence="1">
    <location>
        <begin position="27"/>
        <end position="40"/>
    </location>
</feature>